<dbReference type="PANTHER" id="PTHR42978:SF6">
    <property type="entry name" value="QUORUM-QUENCHING LACTONASE YTNP-RELATED"/>
    <property type="match status" value="1"/>
</dbReference>
<dbReference type="GO" id="GO:0046872">
    <property type="term" value="F:metal ion binding"/>
    <property type="evidence" value="ECO:0007669"/>
    <property type="project" value="UniProtKB-KW"/>
</dbReference>
<evidence type="ECO:0000259" key="5">
    <source>
        <dbReference type="SMART" id="SM00849"/>
    </source>
</evidence>
<reference evidence="6" key="1">
    <citation type="submission" date="2018-05" db="EMBL/GenBank/DDBJ databases">
        <authorList>
            <person name="Lanie J.A."/>
            <person name="Ng W.-L."/>
            <person name="Kazmierczak K.M."/>
            <person name="Andrzejewski T.M."/>
            <person name="Davidsen T.M."/>
            <person name="Wayne K.J."/>
            <person name="Tettelin H."/>
            <person name="Glass J.I."/>
            <person name="Rusch D."/>
            <person name="Podicherti R."/>
            <person name="Tsui H.-C.T."/>
            <person name="Winkler M.E."/>
        </authorList>
    </citation>
    <scope>NUCLEOTIDE SEQUENCE</scope>
</reference>
<organism evidence="6">
    <name type="scientific">marine metagenome</name>
    <dbReference type="NCBI Taxonomy" id="408172"/>
    <lineage>
        <taxon>unclassified sequences</taxon>
        <taxon>metagenomes</taxon>
        <taxon>ecological metagenomes</taxon>
    </lineage>
</organism>
<dbReference type="InterPro" id="IPR036866">
    <property type="entry name" value="RibonucZ/Hydroxyglut_hydro"/>
</dbReference>
<evidence type="ECO:0000256" key="1">
    <source>
        <dbReference type="ARBA" id="ARBA00007749"/>
    </source>
</evidence>
<proteinExistence type="inferred from homology"/>
<dbReference type="AlphaFoldDB" id="A0A381TYW3"/>
<feature type="domain" description="Metallo-beta-lactamase" evidence="5">
    <location>
        <begin position="25"/>
        <end position="234"/>
    </location>
</feature>
<dbReference type="GO" id="GO:0016787">
    <property type="term" value="F:hydrolase activity"/>
    <property type="evidence" value="ECO:0007669"/>
    <property type="project" value="UniProtKB-KW"/>
</dbReference>
<gene>
    <name evidence="6" type="ORF">METZ01_LOCUS72197</name>
</gene>
<name>A0A381TYW3_9ZZZZ</name>
<evidence type="ECO:0000256" key="4">
    <source>
        <dbReference type="ARBA" id="ARBA00022833"/>
    </source>
</evidence>
<sequence length="260" mass="29815">MFGIIPKILWEKEAPADEYNRIQMVTRSLLVVSNERKIIIDTGNGDKWDDKNRSRYNIDLDKINLSSSLEKYGFIPDDITDVFCTHLHFDHAGGNTSIENGKIVPTFPNATYWVHQDNWDLANSPSEKDRGSYLAENWSVLAENGMIEYVTDREGFLPGIEIMLTYGHTIGMMHPLIKDGDNTVFYAADIFPMAAHVPLAWVMAYDLNPVQTIKEKRSLLPRMVDKNWTVFFEHDPLRQAGKVTMDGKQYRLKETVIISE</sequence>
<dbReference type="Gene3D" id="3.60.15.10">
    <property type="entry name" value="Ribonuclease Z/Hydroxyacylglutathione hydrolase-like"/>
    <property type="match status" value="1"/>
</dbReference>
<dbReference type="EMBL" id="UINC01005139">
    <property type="protein sequence ID" value="SVA19343.1"/>
    <property type="molecule type" value="Genomic_DNA"/>
</dbReference>
<dbReference type="PANTHER" id="PTHR42978">
    <property type="entry name" value="QUORUM-QUENCHING LACTONASE YTNP-RELATED-RELATED"/>
    <property type="match status" value="1"/>
</dbReference>
<dbReference type="SUPFAM" id="SSF56281">
    <property type="entry name" value="Metallo-hydrolase/oxidoreductase"/>
    <property type="match status" value="1"/>
</dbReference>
<dbReference type="CDD" id="cd16281">
    <property type="entry name" value="metallo-hydrolase-like_MBL-fold"/>
    <property type="match status" value="1"/>
</dbReference>
<dbReference type="InterPro" id="IPR051013">
    <property type="entry name" value="MBL_superfamily_lactonases"/>
</dbReference>
<accession>A0A381TYW3</accession>
<evidence type="ECO:0000256" key="2">
    <source>
        <dbReference type="ARBA" id="ARBA00022723"/>
    </source>
</evidence>
<evidence type="ECO:0000256" key="3">
    <source>
        <dbReference type="ARBA" id="ARBA00022801"/>
    </source>
</evidence>
<dbReference type="InterPro" id="IPR001279">
    <property type="entry name" value="Metallo-B-lactamas"/>
</dbReference>
<dbReference type="SMART" id="SM00849">
    <property type="entry name" value="Lactamase_B"/>
    <property type="match status" value="1"/>
</dbReference>
<evidence type="ECO:0000313" key="6">
    <source>
        <dbReference type="EMBL" id="SVA19343.1"/>
    </source>
</evidence>
<dbReference type="Pfam" id="PF00753">
    <property type="entry name" value="Lactamase_B"/>
    <property type="match status" value="1"/>
</dbReference>
<comment type="similarity">
    <text evidence="1">Belongs to the metallo-beta-lactamase superfamily.</text>
</comment>
<keyword evidence="4" id="KW-0862">Zinc</keyword>
<keyword evidence="3" id="KW-0378">Hydrolase</keyword>
<protein>
    <recommendedName>
        <fullName evidence="5">Metallo-beta-lactamase domain-containing protein</fullName>
    </recommendedName>
</protein>
<keyword evidence="2" id="KW-0479">Metal-binding</keyword>